<dbReference type="EMBL" id="CP018221">
    <property type="protein sequence ID" value="API61046.1"/>
    <property type="molecule type" value="Genomic_DNA"/>
</dbReference>
<dbReference type="InterPro" id="IPR009100">
    <property type="entry name" value="AcylCoA_DH/oxidase_NM_dom_sf"/>
</dbReference>
<sequence>MSSLNIARPGFMRREEHHIFEDMVGRFLLDHAAPERTRAWREKGLVDRETWRAAGEAGLLGLCVPSEYGGPGVDFTFDAILMEQLGQHHALNFAIPLHNAVVAPYIVSYGDEQQKRRWLPGVVSGETILAVAMTEPGAGSDLQSMKTYARRDGDDYIINGQKTFISNGAHASLIIVAAKTDPKAGAKGISLFSVETEKTDGFTRGKLLDKIGQEGRDTAELFFSDMRVPAENLIGSEGGGFGMLMEKLPQERLVIAWQAMAMMDAAIGQTIAYASDRRAFGKSLLDFQNSQFKLAECKTSASIAQTFLYYCTEQLLSGTLDPVTASMAKYWITETQGKVIDECLQLYGGYGYMAEYPIAEMYKDARAYRIYGGTNEIMKLLIARSLRDQK</sequence>
<proteinExistence type="inferred from homology"/>
<evidence type="ECO:0000256" key="5">
    <source>
        <dbReference type="ARBA" id="ARBA00023002"/>
    </source>
</evidence>
<accession>A0A1L3ZZI4</accession>
<dbReference type="FunFam" id="2.40.110.10:FF:000002">
    <property type="entry name" value="Acyl-CoA dehydrogenase fadE12"/>
    <property type="match status" value="1"/>
</dbReference>
<evidence type="ECO:0000256" key="2">
    <source>
        <dbReference type="ARBA" id="ARBA00009347"/>
    </source>
</evidence>
<keyword evidence="5 6" id="KW-0560">Oxidoreductase</keyword>
<keyword evidence="11" id="KW-1185">Reference proteome</keyword>
<evidence type="ECO:0000256" key="1">
    <source>
        <dbReference type="ARBA" id="ARBA00001974"/>
    </source>
</evidence>
<evidence type="ECO:0000259" key="9">
    <source>
        <dbReference type="Pfam" id="PF02771"/>
    </source>
</evidence>
<dbReference type="InterPro" id="IPR006089">
    <property type="entry name" value="Acyl-CoA_DH_CS"/>
</dbReference>
<dbReference type="Pfam" id="PF00441">
    <property type="entry name" value="Acyl-CoA_dh_1"/>
    <property type="match status" value="1"/>
</dbReference>
<dbReference type="Gene3D" id="2.40.110.10">
    <property type="entry name" value="Butyryl-CoA Dehydrogenase, subunit A, domain 2"/>
    <property type="match status" value="1"/>
</dbReference>
<dbReference type="PANTHER" id="PTHR43884">
    <property type="entry name" value="ACYL-COA DEHYDROGENASE"/>
    <property type="match status" value="1"/>
</dbReference>
<name>A0A1L3ZZI4_9SPHN</name>
<dbReference type="GO" id="GO:0003995">
    <property type="term" value="F:acyl-CoA dehydrogenase activity"/>
    <property type="evidence" value="ECO:0007669"/>
    <property type="project" value="InterPro"/>
</dbReference>
<evidence type="ECO:0000313" key="11">
    <source>
        <dbReference type="Proteomes" id="UP000182063"/>
    </source>
</evidence>
<organism evidence="10 11">
    <name type="scientific">Tardibacter chloracetimidivorans</name>
    <dbReference type="NCBI Taxonomy" id="1921510"/>
    <lineage>
        <taxon>Bacteria</taxon>
        <taxon>Pseudomonadati</taxon>
        <taxon>Pseudomonadota</taxon>
        <taxon>Alphaproteobacteria</taxon>
        <taxon>Sphingomonadales</taxon>
        <taxon>Sphingomonadaceae</taxon>
        <taxon>Tardibacter</taxon>
    </lineage>
</organism>
<dbReference type="GO" id="GO:0050660">
    <property type="term" value="F:flavin adenine dinucleotide binding"/>
    <property type="evidence" value="ECO:0007669"/>
    <property type="project" value="InterPro"/>
</dbReference>
<dbReference type="InterPro" id="IPR013786">
    <property type="entry name" value="AcylCoA_DH/ox_N"/>
</dbReference>
<dbReference type="AlphaFoldDB" id="A0A1L3ZZI4"/>
<evidence type="ECO:0000313" key="10">
    <source>
        <dbReference type="EMBL" id="API61046.1"/>
    </source>
</evidence>
<dbReference type="SUPFAM" id="SSF56645">
    <property type="entry name" value="Acyl-CoA dehydrogenase NM domain-like"/>
    <property type="match status" value="1"/>
</dbReference>
<evidence type="ECO:0000256" key="6">
    <source>
        <dbReference type="RuleBase" id="RU362125"/>
    </source>
</evidence>
<evidence type="ECO:0000259" key="8">
    <source>
        <dbReference type="Pfam" id="PF02770"/>
    </source>
</evidence>
<comment type="similarity">
    <text evidence="2 6">Belongs to the acyl-CoA dehydrogenase family.</text>
</comment>
<comment type="cofactor">
    <cofactor evidence="1 6">
        <name>FAD</name>
        <dbReference type="ChEBI" id="CHEBI:57692"/>
    </cofactor>
</comment>
<dbReference type="SUPFAM" id="SSF47203">
    <property type="entry name" value="Acyl-CoA dehydrogenase C-terminal domain-like"/>
    <property type="match status" value="1"/>
</dbReference>
<feature type="domain" description="Acyl-CoA oxidase/dehydrogenase middle" evidence="8">
    <location>
        <begin position="130"/>
        <end position="226"/>
    </location>
</feature>
<protein>
    <submittedName>
        <fullName evidence="10">Acyl-CoA dehydrogenase</fullName>
    </submittedName>
</protein>
<dbReference type="Proteomes" id="UP000182063">
    <property type="component" value="Chromosome"/>
</dbReference>
<dbReference type="Gene3D" id="1.10.540.10">
    <property type="entry name" value="Acyl-CoA dehydrogenase/oxidase, N-terminal domain"/>
    <property type="match status" value="1"/>
</dbReference>
<dbReference type="InterPro" id="IPR046373">
    <property type="entry name" value="Acyl-CoA_Oxase/DH_mid-dom_sf"/>
</dbReference>
<feature type="domain" description="Acyl-CoA dehydrogenase/oxidase C-terminal" evidence="7">
    <location>
        <begin position="238"/>
        <end position="386"/>
    </location>
</feature>
<dbReference type="OrthoDB" id="9780544at2"/>
<dbReference type="Pfam" id="PF02770">
    <property type="entry name" value="Acyl-CoA_dh_M"/>
    <property type="match status" value="1"/>
</dbReference>
<dbReference type="PANTHER" id="PTHR43884:SF12">
    <property type="entry name" value="ISOVALERYL-COA DEHYDROGENASE, MITOCHONDRIAL-RELATED"/>
    <property type="match status" value="1"/>
</dbReference>
<reference evidence="11" key="1">
    <citation type="submission" date="2016-11" db="EMBL/GenBank/DDBJ databases">
        <title>Complete Genome Sequence of alachlor-degrading Sphingomonas sp. strain JJ-A5.</title>
        <authorList>
            <person name="Lee H."/>
            <person name="Ka J.-O."/>
        </authorList>
    </citation>
    <scope>NUCLEOTIDE SEQUENCE [LARGE SCALE GENOMIC DNA]</scope>
    <source>
        <strain evidence="11">JJ-A5</strain>
    </source>
</reference>
<keyword evidence="4 6" id="KW-0274">FAD</keyword>
<evidence type="ECO:0000259" key="7">
    <source>
        <dbReference type="Pfam" id="PF00441"/>
    </source>
</evidence>
<dbReference type="InterPro" id="IPR037069">
    <property type="entry name" value="AcylCoA_DH/ox_N_sf"/>
</dbReference>
<dbReference type="InterPro" id="IPR009075">
    <property type="entry name" value="AcylCo_DH/oxidase_C"/>
</dbReference>
<dbReference type="RefSeq" id="WP_072598696.1">
    <property type="nucleotide sequence ID" value="NZ_CP018221.1"/>
</dbReference>
<dbReference type="PROSITE" id="PS00072">
    <property type="entry name" value="ACYL_COA_DH_1"/>
    <property type="match status" value="1"/>
</dbReference>
<evidence type="ECO:0000256" key="3">
    <source>
        <dbReference type="ARBA" id="ARBA00022630"/>
    </source>
</evidence>
<keyword evidence="3 6" id="KW-0285">Flavoprotein</keyword>
<dbReference type="InterPro" id="IPR036250">
    <property type="entry name" value="AcylCo_DH-like_C"/>
</dbReference>
<dbReference type="FunFam" id="1.20.140.10:FF:000001">
    <property type="entry name" value="Acyl-CoA dehydrogenase"/>
    <property type="match status" value="1"/>
</dbReference>
<dbReference type="KEGG" id="sphj:BSL82_08710"/>
<evidence type="ECO:0000256" key="4">
    <source>
        <dbReference type="ARBA" id="ARBA00022827"/>
    </source>
</evidence>
<dbReference type="STRING" id="1921510.BSL82_08710"/>
<dbReference type="Gene3D" id="1.20.140.10">
    <property type="entry name" value="Butyryl-CoA Dehydrogenase, subunit A, domain 3"/>
    <property type="match status" value="1"/>
</dbReference>
<gene>
    <name evidence="10" type="ORF">BSL82_08710</name>
</gene>
<dbReference type="InterPro" id="IPR006091">
    <property type="entry name" value="Acyl-CoA_Oxase/DH_mid-dom"/>
</dbReference>
<feature type="domain" description="Acyl-CoA dehydrogenase/oxidase N-terminal" evidence="9">
    <location>
        <begin position="15"/>
        <end position="126"/>
    </location>
</feature>
<dbReference type="Pfam" id="PF02771">
    <property type="entry name" value="Acyl-CoA_dh_N"/>
    <property type="match status" value="1"/>
</dbReference>